<dbReference type="EMBL" id="CAJVQC010071907">
    <property type="protein sequence ID" value="CAG8811016.1"/>
    <property type="molecule type" value="Genomic_DNA"/>
</dbReference>
<reference evidence="1" key="1">
    <citation type="submission" date="2021-06" db="EMBL/GenBank/DDBJ databases">
        <authorList>
            <person name="Kallberg Y."/>
            <person name="Tangrot J."/>
            <person name="Rosling A."/>
        </authorList>
    </citation>
    <scope>NUCLEOTIDE SEQUENCE</scope>
    <source>
        <strain evidence="1">MA461A</strain>
    </source>
</reference>
<feature type="non-terminal residue" evidence="1">
    <location>
        <position position="40"/>
    </location>
</feature>
<evidence type="ECO:0000313" key="1">
    <source>
        <dbReference type="EMBL" id="CAG8811016.1"/>
    </source>
</evidence>
<proteinExistence type="predicted"/>
<gene>
    <name evidence="1" type="ORF">RPERSI_LOCUS23212</name>
</gene>
<protein>
    <submittedName>
        <fullName evidence="1">20301_t:CDS:1</fullName>
    </submittedName>
</protein>
<evidence type="ECO:0000313" key="2">
    <source>
        <dbReference type="Proteomes" id="UP000789920"/>
    </source>
</evidence>
<comment type="caution">
    <text evidence="1">The sequence shown here is derived from an EMBL/GenBank/DDBJ whole genome shotgun (WGS) entry which is preliminary data.</text>
</comment>
<accession>A0ACA9RV44</accession>
<name>A0ACA9RV44_9GLOM</name>
<organism evidence="1 2">
    <name type="scientific">Racocetra persica</name>
    <dbReference type="NCBI Taxonomy" id="160502"/>
    <lineage>
        <taxon>Eukaryota</taxon>
        <taxon>Fungi</taxon>
        <taxon>Fungi incertae sedis</taxon>
        <taxon>Mucoromycota</taxon>
        <taxon>Glomeromycotina</taxon>
        <taxon>Glomeromycetes</taxon>
        <taxon>Diversisporales</taxon>
        <taxon>Gigasporaceae</taxon>
        <taxon>Racocetra</taxon>
    </lineage>
</organism>
<keyword evidence="2" id="KW-1185">Reference proteome</keyword>
<feature type="non-terminal residue" evidence="1">
    <location>
        <position position="1"/>
    </location>
</feature>
<dbReference type="Proteomes" id="UP000789920">
    <property type="component" value="Unassembled WGS sequence"/>
</dbReference>
<sequence length="40" mass="4619">DLIQNLGQAGRNQKHGAKYVILYTKKDVRINYAIISDNRM</sequence>